<accession>A0A6I9PQF3</accession>
<dbReference type="KEGG" id="ncc:104961121"/>
<reference evidence="4" key="1">
    <citation type="submission" date="2025-08" db="UniProtKB">
        <authorList>
            <consortium name="RefSeq"/>
        </authorList>
    </citation>
    <scope>IDENTIFICATION</scope>
    <source>
        <tissue evidence="4">Muscle</tissue>
    </source>
</reference>
<name>A0A6I9PQF3_9TELE</name>
<feature type="coiled-coil region" evidence="1">
    <location>
        <begin position="55"/>
        <end position="89"/>
    </location>
</feature>
<evidence type="ECO:0000313" key="3">
    <source>
        <dbReference type="Proteomes" id="UP000504611"/>
    </source>
</evidence>
<feature type="chain" id="PRO_5026928096" evidence="2">
    <location>
        <begin position="25"/>
        <end position="221"/>
    </location>
</feature>
<evidence type="ECO:0000313" key="4">
    <source>
        <dbReference type="RefSeq" id="XP_010787646.1"/>
    </source>
</evidence>
<keyword evidence="1" id="KW-0175">Coiled coil</keyword>
<sequence length="221" mass="24899">MKSWNMRVTRVLQLSVLLVGLCQAQRAPPPSTSEEAGGVPVSQLKMLALGLAHLLQGVEENARQLEQRGEQAEAELDGATRNLESLRKQSLKAGRNHRQVRKDLQILSARGDRLWKAARDLQKVLEEVETEQGAMQQRINRVLQRIKSLTEPKSRGKTQLDMGSVKVVMDKQARKLASLNSEFSARDRMIDRRRRHIDHLEIQISESLPAALRADSLSDCV</sequence>
<evidence type="ECO:0000256" key="2">
    <source>
        <dbReference type="SAM" id="SignalP"/>
    </source>
</evidence>
<keyword evidence="3" id="KW-1185">Reference proteome</keyword>
<feature type="signal peptide" evidence="2">
    <location>
        <begin position="1"/>
        <end position="24"/>
    </location>
</feature>
<dbReference type="AlphaFoldDB" id="A0A6I9PQF3"/>
<dbReference type="RefSeq" id="XP_010787646.1">
    <property type="nucleotide sequence ID" value="XM_010789344.1"/>
</dbReference>
<dbReference type="SUPFAM" id="SSF57997">
    <property type="entry name" value="Tropomyosin"/>
    <property type="match status" value="1"/>
</dbReference>
<keyword evidence="2" id="KW-0732">Signal</keyword>
<feature type="coiled-coil region" evidence="1">
    <location>
        <begin position="118"/>
        <end position="145"/>
    </location>
</feature>
<gene>
    <name evidence="4" type="primary">LOC104961121</name>
</gene>
<proteinExistence type="predicted"/>
<protein>
    <submittedName>
        <fullName evidence="4">Uncharacterized protein</fullName>
    </submittedName>
</protein>
<evidence type="ECO:0000256" key="1">
    <source>
        <dbReference type="SAM" id="Coils"/>
    </source>
</evidence>
<dbReference type="GeneID" id="104961121"/>
<dbReference type="Proteomes" id="UP000504611">
    <property type="component" value="Unplaced"/>
</dbReference>
<dbReference type="OrthoDB" id="8908356at2759"/>
<organism evidence="3 4">
    <name type="scientific">Notothenia coriiceps</name>
    <name type="common">black rockcod</name>
    <dbReference type="NCBI Taxonomy" id="8208"/>
    <lineage>
        <taxon>Eukaryota</taxon>
        <taxon>Metazoa</taxon>
        <taxon>Chordata</taxon>
        <taxon>Craniata</taxon>
        <taxon>Vertebrata</taxon>
        <taxon>Euteleostomi</taxon>
        <taxon>Actinopterygii</taxon>
        <taxon>Neopterygii</taxon>
        <taxon>Teleostei</taxon>
        <taxon>Neoteleostei</taxon>
        <taxon>Acanthomorphata</taxon>
        <taxon>Eupercaria</taxon>
        <taxon>Perciformes</taxon>
        <taxon>Notothenioidei</taxon>
        <taxon>Nototheniidae</taxon>
        <taxon>Notothenia</taxon>
    </lineage>
</organism>